<keyword evidence="6" id="KW-0223">Dioxygenase</keyword>
<evidence type="ECO:0000256" key="12">
    <source>
        <dbReference type="ARBA" id="ARBA00065219"/>
    </source>
</evidence>
<dbReference type="InterPro" id="IPR044528">
    <property type="entry name" value="POD-like_MBL-fold"/>
</dbReference>
<evidence type="ECO:0000313" key="18">
    <source>
        <dbReference type="EMBL" id="KFD67067.1"/>
    </source>
</evidence>
<dbReference type="SMART" id="SM00849">
    <property type="entry name" value="Lactamase_B"/>
    <property type="match status" value="1"/>
</dbReference>
<keyword evidence="5" id="KW-0809">Transit peptide</keyword>
<dbReference type="InterPro" id="IPR036866">
    <property type="entry name" value="RibonucZ/Hydroxyglut_hydro"/>
</dbReference>
<comment type="subcellular location">
    <subcellularLocation>
        <location evidence="2">Mitochondrion</location>
    </subcellularLocation>
</comment>
<keyword evidence="10" id="KW-0496">Mitochondrion</keyword>
<evidence type="ECO:0000256" key="13">
    <source>
        <dbReference type="ARBA" id="ARBA00066686"/>
    </source>
</evidence>
<feature type="domain" description="Metallo-beta-lactamase" evidence="16">
    <location>
        <begin position="17"/>
        <end position="178"/>
    </location>
</feature>
<evidence type="ECO:0000256" key="2">
    <source>
        <dbReference type="ARBA" id="ARBA00004173"/>
    </source>
</evidence>
<comment type="catalytic activity">
    <reaction evidence="11">
        <text>S-sulfanylglutathione + O2 + H2O = sulfite + glutathione + 2 H(+)</text>
        <dbReference type="Rhea" id="RHEA:12981"/>
        <dbReference type="ChEBI" id="CHEBI:15377"/>
        <dbReference type="ChEBI" id="CHEBI:15378"/>
        <dbReference type="ChEBI" id="CHEBI:15379"/>
        <dbReference type="ChEBI" id="CHEBI:17359"/>
        <dbReference type="ChEBI" id="CHEBI:57925"/>
        <dbReference type="ChEBI" id="CHEBI:58905"/>
        <dbReference type="EC" id="1.13.11.18"/>
    </reaction>
</comment>
<dbReference type="PANTHER" id="PTHR43084">
    <property type="entry name" value="PERSULFIDE DIOXYGENASE ETHE1"/>
    <property type="match status" value="1"/>
</dbReference>
<evidence type="ECO:0000313" key="17">
    <source>
        <dbReference type="EMBL" id="KFD51683.1"/>
    </source>
</evidence>
<gene>
    <name evidence="17" type="ORF">M513_07379</name>
    <name evidence="18" type="ORF">M514_07379</name>
</gene>
<evidence type="ECO:0000259" key="16">
    <source>
        <dbReference type="SMART" id="SM00849"/>
    </source>
</evidence>
<evidence type="ECO:0000256" key="10">
    <source>
        <dbReference type="ARBA" id="ARBA00023128"/>
    </source>
</evidence>
<name>A0A085NC71_9BILA</name>
<reference evidence="18 19" key="1">
    <citation type="journal article" date="2014" name="Nat. Genet.">
        <title>Genome and transcriptome of the porcine whipworm Trichuris suis.</title>
        <authorList>
            <person name="Jex A.R."/>
            <person name="Nejsum P."/>
            <person name="Schwarz E.M."/>
            <person name="Hu L."/>
            <person name="Young N.D."/>
            <person name="Hall R.S."/>
            <person name="Korhonen P.K."/>
            <person name="Liao S."/>
            <person name="Thamsborg S."/>
            <person name="Xia J."/>
            <person name="Xu P."/>
            <person name="Wang S."/>
            <person name="Scheerlinck J.P."/>
            <person name="Hofmann A."/>
            <person name="Sternberg P.W."/>
            <person name="Wang J."/>
            <person name="Gasser R.B."/>
        </authorList>
    </citation>
    <scope>NUCLEOTIDE SEQUENCE [LARGE SCALE GENOMIC DNA]</scope>
    <source>
        <strain evidence="18">DCEP-RM93F</strain>
        <strain evidence="17">DCEP-RM93M</strain>
    </source>
</reference>
<keyword evidence="19" id="KW-1185">Reference proteome</keyword>
<evidence type="ECO:0000256" key="4">
    <source>
        <dbReference type="ARBA" id="ARBA00022723"/>
    </source>
</evidence>
<accession>A0A085NC71</accession>
<dbReference type="SUPFAM" id="SSF56281">
    <property type="entry name" value="Metallo-hydrolase/oxidoreductase"/>
    <property type="match status" value="1"/>
</dbReference>
<evidence type="ECO:0000256" key="3">
    <source>
        <dbReference type="ARBA" id="ARBA00006759"/>
    </source>
</evidence>
<dbReference type="InterPro" id="IPR001279">
    <property type="entry name" value="Metallo-B-lactamas"/>
</dbReference>
<keyword evidence="8" id="KW-0560">Oxidoreductase</keyword>
<proteinExistence type="inferred from homology"/>
<dbReference type="GO" id="GO:0006749">
    <property type="term" value="P:glutathione metabolic process"/>
    <property type="evidence" value="ECO:0007669"/>
    <property type="project" value="InterPro"/>
</dbReference>
<evidence type="ECO:0000313" key="19">
    <source>
        <dbReference type="Proteomes" id="UP000030764"/>
    </source>
</evidence>
<keyword evidence="9" id="KW-0408">Iron</keyword>
<dbReference type="Proteomes" id="UP000030764">
    <property type="component" value="Unassembled WGS sequence"/>
</dbReference>
<dbReference type="Proteomes" id="UP000030758">
    <property type="component" value="Unassembled WGS sequence"/>
</dbReference>
<evidence type="ECO:0000256" key="6">
    <source>
        <dbReference type="ARBA" id="ARBA00022964"/>
    </source>
</evidence>
<evidence type="ECO:0000256" key="11">
    <source>
        <dbReference type="ARBA" id="ARBA00050990"/>
    </source>
</evidence>
<evidence type="ECO:0000256" key="15">
    <source>
        <dbReference type="ARBA" id="ARBA00077964"/>
    </source>
</evidence>
<evidence type="ECO:0000256" key="8">
    <source>
        <dbReference type="ARBA" id="ARBA00023002"/>
    </source>
</evidence>
<dbReference type="CDD" id="cd07724">
    <property type="entry name" value="POD-like_MBL-fold"/>
    <property type="match status" value="1"/>
</dbReference>
<dbReference type="AlphaFoldDB" id="A0A085NC71"/>
<protein>
    <recommendedName>
        <fullName evidence="14">Persulfide dioxygenase ETHE1, mitochondrial</fullName>
        <ecNumber evidence="13">1.13.11.18</ecNumber>
    </recommendedName>
    <alternativeName>
        <fullName evidence="15">Sulfur dioxygenase ETHE1</fullName>
    </alternativeName>
</protein>
<evidence type="ECO:0000256" key="5">
    <source>
        <dbReference type="ARBA" id="ARBA00022946"/>
    </source>
</evidence>
<evidence type="ECO:0000256" key="14">
    <source>
        <dbReference type="ARBA" id="ARBA00067300"/>
    </source>
</evidence>
<dbReference type="GO" id="GO:0046872">
    <property type="term" value="F:metal ion binding"/>
    <property type="evidence" value="ECO:0007669"/>
    <property type="project" value="UniProtKB-KW"/>
</dbReference>
<dbReference type="Pfam" id="PF00753">
    <property type="entry name" value="Lactamase_B"/>
    <property type="match status" value="2"/>
</dbReference>
<evidence type="ECO:0000256" key="7">
    <source>
        <dbReference type="ARBA" id="ARBA00022990"/>
    </source>
</evidence>
<dbReference type="EMBL" id="KL367518">
    <property type="protein sequence ID" value="KFD67067.1"/>
    <property type="molecule type" value="Genomic_DNA"/>
</dbReference>
<keyword evidence="7" id="KW-0007">Acetylation</keyword>
<dbReference type="GO" id="GO:0070813">
    <property type="term" value="P:hydrogen sulfide metabolic process"/>
    <property type="evidence" value="ECO:0007669"/>
    <property type="project" value="TreeGrafter"/>
</dbReference>
<evidence type="ECO:0000256" key="9">
    <source>
        <dbReference type="ARBA" id="ARBA00023004"/>
    </source>
</evidence>
<dbReference type="InterPro" id="IPR051682">
    <property type="entry name" value="Mito_Persulfide_Diox"/>
</dbReference>
<keyword evidence="4" id="KW-0479">Metal-binding</keyword>
<dbReference type="PANTHER" id="PTHR43084:SF1">
    <property type="entry name" value="PERSULFIDE DIOXYGENASE ETHE1, MITOCHONDRIAL"/>
    <property type="match status" value="1"/>
</dbReference>
<dbReference type="GO" id="GO:0050313">
    <property type="term" value="F:sulfur dioxygenase activity"/>
    <property type="evidence" value="ECO:0007669"/>
    <property type="project" value="UniProtKB-EC"/>
</dbReference>
<comment type="cofactor">
    <cofactor evidence="1">
        <name>Fe(2+)</name>
        <dbReference type="ChEBI" id="CHEBI:29033"/>
    </cofactor>
</comment>
<sequence length="251" mass="28194">MAMRKFIFRQMFEHVSSTYTYLLGCANTKEAVIIDPVIEMVDRDINIIQQLGLKLRYAGNTHAHADHVTGTSELRKLIPECRTFIGKRSGAIADLLLTDGDEIKFGNYSIKALCTPGHTNGCMTFVCHQERMAFTGDALLIRGCGRTDFQEGDAAKLYDSVHSKILSLPKDYLLFPGHDYKGLLATSVEEEQKYNPRLTLPLQSFVQVMNNLNLSKPKQIEKAVPANMVDGDVTKMEEKLRKVVEETAKIH</sequence>
<comment type="subunit">
    <text evidence="12">Homodimer. Monomer. Interacts with TST. May interact with RELA.</text>
</comment>
<evidence type="ECO:0000256" key="1">
    <source>
        <dbReference type="ARBA" id="ARBA00001954"/>
    </source>
</evidence>
<dbReference type="GO" id="GO:0005739">
    <property type="term" value="C:mitochondrion"/>
    <property type="evidence" value="ECO:0007669"/>
    <property type="project" value="UniProtKB-SubCell"/>
</dbReference>
<dbReference type="FunFam" id="3.60.15.10:FF:000013">
    <property type="entry name" value="Persulfide dioxygenase ETHE1, mitochondrial"/>
    <property type="match status" value="1"/>
</dbReference>
<dbReference type="EC" id="1.13.11.18" evidence="13"/>
<organism evidence="18">
    <name type="scientific">Trichuris suis</name>
    <name type="common">pig whipworm</name>
    <dbReference type="NCBI Taxonomy" id="68888"/>
    <lineage>
        <taxon>Eukaryota</taxon>
        <taxon>Metazoa</taxon>
        <taxon>Ecdysozoa</taxon>
        <taxon>Nematoda</taxon>
        <taxon>Enoplea</taxon>
        <taxon>Dorylaimia</taxon>
        <taxon>Trichinellida</taxon>
        <taxon>Trichuridae</taxon>
        <taxon>Trichuris</taxon>
    </lineage>
</organism>
<dbReference type="Gene3D" id="3.60.15.10">
    <property type="entry name" value="Ribonuclease Z/Hydroxyacylglutathione hydrolase-like"/>
    <property type="match status" value="1"/>
</dbReference>
<comment type="similarity">
    <text evidence="3">Belongs to the metallo-beta-lactamase superfamily. Glyoxalase II family.</text>
</comment>
<dbReference type="EMBL" id="KL363236">
    <property type="protein sequence ID" value="KFD51683.1"/>
    <property type="molecule type" value="Genomic_DNA"/>
</dbReference>